<dbReference type="Proteomes" id="UP001054945">
    <property type="component" value="Unassembled WGS sequence"/>
</dbReference>
<accession>A0AAV4Y5D2</accession>
<dbReference type="EMBL" id="BPLR01001298">
    <property type="protein sequence ID" value="GIZ01420.1"/>
    <property type="molecule type" value="Genomic_DNA"/>
</dbReference>
<reference evidence="2 3" key="1">
    <citation type="submission" date="2021-06" db="EMBL/GenBank/DDBJ databases">
        <title>Caerostris extrusa draft genome.</title>
        <authorList>
            <person name="Kono N."/>
            <person name="Arakawa K."/>
        </authorList>
    </citation>
    <scope>NUCLEOTIDE SEQUENCE [LARGE SCALE GENOMIC DNA]</scope>
</reference>
<proteinExistence type="predicted"/>
<comment type="caution">
    <text evidence="2">The sequence shown here is derived from an EMBL/GenBank/DDBJ whole genome shotgun (WGS) entry which is preliminary data.</text>
</comment>
<sequence length="88" mass="10247">MPLLRALSRKHRIELKMTQLQSPVSNLRKRNNSRLRSRQPGKSTSVPWKILAFKLHDDTSLNIQDACHIYEPFHGNIALKKQLHIVIL</sequence>
<gene>
    <name evidence="2" type="ORF">CEXT_168381</name>
</gene>
<feature type="region of interest" description="Disordered" evidence="1">
    <location>
        <begin position="20"/>
        <end position="43"/>
    </location>
</feature>
<organism evidence="2 3">
    <name type="scientific">Caerostris extrusa</name>
    <name type="common">Bark spider</name>
    <name type="synonym">Caerostris bankana</name>
    <dbReference type="NCBI Taxonomy" id="172846"/>
    <lineage>
        <taxon>Eukaryota</taxon>
        <taxon>Metazoa</taxon>
        <taxon>Ecdysozoa</taxon>
        <taxon>Arthropoda</taxon>
        <taxon>Chelicerata</taxon>
        <taxon>Arachnida</taxon>
        <taxon>Araneae</taxon>
        <taxon>Araneomorphae</taxon>
        <taxon>Entelegynae</taxon>
        <taxon>Araneoidea</taxon>
        <taxon>Araneidae</taxon>
        <taxon>Caerostris</taxon>
    </lineage>
</organism>
<evidence type="ECO:0000313" key="2">
    <source>
        <dbReference type="EMBL" id="GIZ01420.1"/>
    </source>
</evidence>
<keyword evidence="3" id="KW-1185">Reference proteome</keyword>
<protein>
    <submittedName>
        <fullName evidence="2">Uncharacterized protein</fullName>
    </submittedName>
</protein>
<dbReference type="AlphaFoldDB" id="A0AAV4Y5D2"/>
<evidence type="ECO:0000256" key="1">
    <source>
        <dbReference type="SAM" id="MobiDB-lite"/>
    </source>
</evidence>
<evidence type="ECO:0000313" key="3">
    <source>
        <dbReference type="Proteomes" id="UP001054945"/>
    </source>
</evidence>
<feature type="compositionally biased region" description="Basic residues" evidence="1">
    <location>
        <begin position="27"/>
        <end position="39"/>
    </location>
</feature>
<name>A0AAV4Y5D2_CAEEX</name>